<dbReference type="AlphaFoldDB" id="A0AAE1E0P1"/>
<protein>
    <submittedName>
        <fullName evidence="1">Uncharacterized protein</fullName>
    </submittedName>
</protein>
<dbReference type="Proteomes" id="UP001283361">
    <property type="component" value="Unassembled WGS sequence"/>
</dbReference>
<gene>
    <name evidence="1" type="ORF">RRG08_001645</name>
</gene>
<comment type="caution">
    <text evidence="1">The sequence shown here is derived from an EMBL/GenBank/DDBJ whole genome shotgun (WGS) entry which is preliminary data.</text>
</comment>
<proteinExistence type="predicted"/>
<dbReference type="EMBL" id="JAWDGP010001678">
    <property type="protein sequence ID" value="KAK3789255.1"/>
    <property type="molecule type" value="Genomic_DNA"/>
</dbReference>
<evidence type="ECO:0000313" key="2">
    <source>
        <dbReference type="Proteomes" id="UP001283361"/>
    </source>
</evidence>
<reference evidence="1" key="1">
    <citation type="journal article" date="2023" name="G3 (Bethesda)">
        <title>A reference genome for the long-term kleptoplast-retaining sea slug Elysia crispata morphotype clarki.</title>
        <authorList>
            <person name="Eastman K.E."/>
            <person name="Pendleton A.L."/>
            <person name="Shaikh M.A."/>
            <person name="Suttiyut T."/>
            <person name="Ogas R."/>
            <person name="Tomko P."/>
            <person name="Gavelis G."/>
            <person name="Widhalm J.R."/>
            <person name="Wisecaver J.H."/>
        </authorList>
    </citation>
    <scope>NUCLEOTIDE SEQUENCE</scope>
    <source>
        <strain evidence="1">ECLA1</strain>
    </source>
</reference>
<sequence length="95" mass="9917">MKTISLLSKPSRAVAAAIPCHRRSPVSLVILTLNLLSREALMPESPPWAAVLLSGLGPLDRSIHQMDETVMAAPAAARAVSLGAGGTTVEDNIHP</sequence>
<keyword evidence="2" id="KW-1185">Reference proteome</keyword>
<name>A0AAE1E0P1_9GAST</name>
<organism evidence="1 2">
    <name type="scientific">Elysia crispata</name>
    <name type="common">lettuce slug</name>
    <dbReference type="NCBI Taxonomy" id="231223"/>
    <lineage>
        <taxon>Eukaryota</taxon>
        <taxon>Metazoa</taxon>
        <taxon>Spiralia</taxon>
        <taxon>Lophotrochozoa</taxon>
        <taxon>Mollusca</taxon>
        <taxon>Gastropoda</taxon>
        <taxon>Heterobranchia</taxon>
        <taxon>Euthyneura</taxon>
        <taxon>Panpulmonata</taxon>
        <taxon>Sacoglossa</taxon>
        <taxon>Placobranchoidea</taxon>
        <taxon>Plakobranchidae</taxon>
        <taxon>Elysia</taxon>
    </lineage>
</organism>
<evidence type="ECO:0000313" key="1">
    <source>
        <dbReference type="EMBL" id="KAK3789255.1"/>
    </source>
</evidence>
<accession>A0AAE1E0P1</accession>